<keyword evidence="2" id="KW-1185">Reference proteome</keyword>
<evidence type="ECO:0000313" key="2">
    <source>
        <dbReference type="Proteomes" id="UP001322277"/>
    </source>
</evidence>
<evidence type="ECO:0000313" key="1">
    <source>
        <dbReference type="EMBL" id="WQF86681.1"/>
    </source>
</evidence>
<name>A0AAX4IU39_9PEZI</name>
<sequence>MGTGEHGPKPSYSFSTTCRLKGQTPALLAACLGSIQVGSLGADSETYFP</sequence>
<gene>
    <name evidence="1" type="ORF">CDEST_11695</name>
</gene>
<dbReference type="GeneID" id="87948195"/>
<dbReference type="Proteomes" id="UP001322277">
    <property type="component" value="Chromosome 7"/>
</dbReference>
<reference evidence="2" key="1">
    <citation type="journal article" date="2023" name="bioRxiv">
        <title>Complete genome of the Medicago anthracnose fungus, Colletotrichum destructivum, reveals a mini-chromosome-like region within a core chromosome.</title>
        <authorList>
            <person name="Lapalu N."/>
            <person name="Simon A."/>
            <person name="Lu A."/>
            <person name="Plaumann P.-L."/>
            <person name="Amselem J."/>
            <person name="Pigne S."/>
            <person name="Auger A."/>
            <person name="Koch C."/>
            <person name="Dallery J.-F."/>
            <person name="O'Connell R.J."/>
        </authorList>
    </citation>
    <scope>NUCLEOTIDE SEQUENCE [LARGE SCALE GENOMIC DNA]</scope>
    <source>
        <strain evidence="2">CBS 520.97</strain>
    </source>
</reference>
<proteinExistence type="predicted"/>
<dbReference type="KEGG" id="cdet:87948195"/>
<dbReference type="AlphaFoldDB" id="A0AAX4IU39"/>
<dbReference type="RefSeq" id="XP_062783902.1">
    <property type="nucleotide sequence ID" value="XM_062927851.1"/>
</dbReference>
<accession>A0AAX4IU39</accession>
<organism evidence="1 2">
    <name type="scientific">Colletotrichum destructivum</name>
    <dbReference type="NCBI Taxonomy" id="34406"/>
    <lineage>
        <taxon>Eukaryota</taxon>
        <taxon>Fungi</taxon>
        <taxon>Dikarya</taxon>
        <taxon>Ascomycota</taxon>
        <taxon>Pezizomycotina</taxon>
        <taxon>Sordariomycetes</taxon>
        <taxon>Hypocreomycetidae</taxon>
        <taxon>Glomerellales</taxon>
        <taxon>Glomerellaceae</taxon>
        <taxon>Colletotrichum</taxon>
        <taxon>Colletotrichum destructivum species complex</taxon>
    </lineage>
</organism>
<protein>
    <submittedName>
        <fullName evidence="1">Uncharacterized protein</fullName>
    </submittedName>
</protein>
<dbReference type="EMBL" id="CP137311">
    <property type="protein sequence ID" value="WQF86681.1"/>
    <property type="molecule type" value="Genomic_DNA"/>
</dbReference>